<reference evidence="6 7" key="1">
    <citation type="submission" date="2019-06" db="EMBL/GenBank/DDBJ databases">
        <title>Genome sequence of Ureibacillus terrenus.</title>
        <authorList>
            <person name="Maclea K.S."/>
            <person name="Simoes M."/>
        </authorList>
    </citation>
    <scope>NUCLEOTIDE SEQUENCE [LARGE SCALE GENOMIC DNA]</scope>
    <source>
        <strain evidence="6 7">ATCC BAA-384</strain>
    </source>
</reference>
<dbReference type="Pfam" id="PF25989">
    <property type="entry name" value="YknX_C"/>
    <property type="match status" value="1"/>
</dbReference>
<dbReference type="Gene3D" id="2.40.30.170">
    <property type="match status" value="1"/>
</dbReference>
<keyword evidence="7" id="KW-1185">Reference proteome</keyword>
<dbReference type="NCBIfam" id="TIGR01730">
    <property type="entry name" value="RND_mfp"/>
    <property type="match status" value="1"/>
</dbReference>
<protein>
    <submittedName>
        <fullName evidence="6">Efflux RND transporter periplasmic adaptor subunit</fullName>
    </submittedName>
</protein>
<evidence type="ECO:0000313" key="6">
    <source>
        <dbReference type="EMBL" id="TQE91050.1"/>
    </source>
</evidence>
<evidence type="ECO:0000259" key="5">
    <source>
        <dbReference type="Pfam" id="PF25989"/>
    </source>
</evidence>
<feature type="coiled-coil region" evidence="2">
    <location>
        <begin position="100"/>
        <end position="267"/>
    </location>
</feature>
<dbReference type="OrthoDB" id="2456449at2"/>
<dbReference type="InterPro" id="IPR058625">
    <property type="entry name" value="MdtA-like_BSH"/>
</dbReference>
<sequence length="458" mass="49940">MMKKGIKGTLFVLLSFLLLAGCNDKDEKSKVPETEIPVKVAKVTFGTLTDDNALTGTISAENEVAVLPKAVGEITAIYVKKGDKVKKGDVIAQLDDTTERNMVEQQQKSLEQAQANLQSAQNGRERAENSYMQAQASLKSAQASLQQAIDNIQNLDYQVQNARNAYQQAKKNLERMKSLYYSRKISLQEYENAQSAEKSAKIALEQAELSKRTSETEGIKMQEAAVEQAQANVNMAQTAIKDADVAVQQAQIQVEQAQLALDSAMEQLNNKVIRAPINGEVTEINGKVGELASNANPFAKIVSKDLMKLTVKITSNQLSSFHEGDELDVKVAGLAGTYKGTVTYVSSVGSGFGLFTVDLEIENKDQQIRPGMIASVIVKEIKQADSLIVPVEAVIQKEGKTVVFVVSNGKAEEREVEILKYGTDLVAVVGKLEENEKVVISGQNLLDDGNKVRIVEEE</sequence>
<gene>
    <name evidence="6" type="ORF">FKZ59_06970</name>
</gene>
<feature type="domain" description="YknX-like C-terminal permuted SH3-like" evidence="5">
    <location>
        <begin position="387"/>
        <end position="453"/>
    </location>
</feature>
<feature type="chain" id="PRO_5038355377" evidence="3">
    <location>
        <begin position="21"/>
        <end position="458"/>
    </location>
</feature>
<dbReference type="Gene3D" id="2.40.420.20">
    <property type="match status" value="1"/>
</dbReference>
<dbReference type="PRINTS" id="PR01490">
    <property type="entry name" value="RTXTOXIND"/>
</dbReference>
<dbReference type="InterPro" id="IPR006143">
    <property type="entry name" value="RND_pump_MFP"/>
</dbReference>
<keyword evidence="3" id="KW-0732">Signal</keyword>
<dbReference type="PANTHER" id="PTHR30469">
    <property type="entry name" value="MULTIDRUG RESISTANCE PROTEIN MDTA"/>
    <property type="match status" value="1"/>
</dbReference>
<feature type="domain" description="Multidrug resistance protein MdtA-like barrel-sandwich hybrid" evidence="4">
    <location>
        <begin position="62"/>
        <end position="302"/>
    </location>
</feature>
<organism evidence="6 7">
    <name type="scientific">Ureibacillus terrenus</name>
    <dbReference type="NCBI Taxonomy" id="118246"/>
    <lineage>
        <taxon>Bacteria</taxon>
        <taxon>Bacillati</taxon>
        <taxon>Bacillota</taxon>
        <taxon>Bacilli</taxon>
        <taxon>Bacillales</taxon>
        <taxon>Caryophanaceae</taxon>
        <taxon>Ureibacillus</taxon>
    </lineage>
</organism>
<dbReference type="GO" id="GO:1990281">
    <property type="term" value="C:efflux pump complex"/>
    <property type="evidence" value="ECO:0007669"/>
    <property type="project" value="TreeGrafter"/>
</dbReference>
<dbReference type="AlphaFoldDB" id="A0A540V2T8"/>
<evidence type="ECO:0000259" key="4">
    <source>
        <dbReference type="Pfam" id="PF25917"/>
    </source>
</evidence>
<dbReference type="Pfam" id="PF25917">
    <property type="entry name" value="BSH_RND"/>
    <property type="match status" value="1"/>
</dbReference>
<comment type="caution">
    <text evidence="6">The sequence shown here is derived from an EMBL/GenBank/DDBJ whole genome shotgun (WGS) entry which is preliminary data.</text>
</comment>
<evidence type="ECO:0000256" key="3">
    <source>
        <dbReference type="SAM" id="SignalP"/>
    </source>
</evidence>
<dbReference type="InterPro" id="IPR058637">
    <property type="entry name" value="YknX-like_C"/>
</dbReference>
<dbReference type="Gene3D" id="2.40.50.100">
    <property type="match status" value="1"/>
</dbReference>
<dbReference type="RefSeq" id="WP_141602034.1">
    <property type="nucleotide sequence ID" value="NZ_JARMSB010000018.1"/>
</dbReference>
<evidence type="ECO:0000256" key="1">
    <source>
        <dbReference type="ARBA" id="ARBA00009477"/>
    </source>
</evidence>
<feature type="signal peptide" evidence="3">
    <location>
        <begin position="1"/>
        <end position="20"/>
    </location>
</feature>
<dbReference type="PROSITE" id="PS51257">
    <property type="entry name" value="PROKAR_LIPOPROTEIN"/>
    <property type="match status" value="1"/>
</dbReference>
<dbReference type="EMBL" id="VIGD01000007">
    <property type="protein sequence ID" value="TQE91050.1"/>
    <property type="molecule type" value="Genomic_DNA"/>
</dbReference>
<dbReference type="GO" id="GO:0015562">
    <property type="term" value="F:efflux transmembrane transporter activity"/>
    <property type="evidence" value="ECO:0007669"/>
    <property type="project" value="TreeGrafter"/>
</dbReference>
<accession>A0A540V2T8</accession>
<evidence type="ECO:0000313" key="7">
    <source>
        <dbReference type="Proteomes" id="UP000315753"/>
    </source>
</evidence>
<name>A0A540V2T8_9BACL</name>
<comment type="similarity">
    <text evidence="1">Belongs to the membrane fusion protein (MFP) (TC 8.A.1) family.</text>
</comment>
<evidence type="ECO:0000256" key="2">
    <source>
        <dbReference type="SAM" id="Coils"/>
    </source>
</evidence>
<dbReference type="SUPFAM" id="SSF111369">
    <property type="entry name" value="HlyD-like secretion proteins"/>
    <property type="match status" value="2"/>
</dbReference>
<keyword evidence="2" id="KW-0175">Coiled coil</keyword>
<dbReference type="Proteomes" id="UP000315753">
    <property type="component" value="Unassembled WGS sequence"/>
</dbReference>
<proteinExistence type="inferred from homology"/>